<reference evidence="8" key="1">
    <citation type="journal article" date="2014" name="Int. J. Syst. Evol. Microbiol.">
        <title>Complete genome sequence of Corynebacterium casei LMG S-19264T (=DSM 44701T), isolated from a smear-ripened cheese.</title>
        <authorList>
            <consortium name="US DOE Joint Genome Institute (JGI-PGF)"/>
            <person name="Walter F."/>
            <person name="Albersmeier A."/>
            <person name="Kalinowski J."/>
            <person name="Ruckert C."/>
        </authorList>
    </citation>
    <scope>NUCLEOTIDE SEQUENCE</scope>
    <source>
        <strain evidence="8">VKM Ac-2007</strain>
    </source>
</reference>
<dbReference type="InterPro" id="IPR040570">
    <property type="entry name" value="LAL_C2"/>
</dbReference>
<reference evidence="8" key="2">
    <citation type="submission" date="2023-01" db="EMBL/GenBank/DDBJ databases">
        <authorList>
            <person name="Sun Q."/>
            <person name="Evtushenko L."/>
        </authorList>
    </citation>
    <scope>NUCLEOTIDE SEQUENCE</scope>
    <source>
        <strain evidence="8">VKM Ac-2007</strain>
    </source>
</reference>
<sequence>MRYHSVVDAIGHTPLVRLVMDTPPSVEVYAKLELQNIYGMKDRVAKQAILEARRTGVLAEGAPIIESSSGTMALGVALVGTHLGHPVHIVTDPRIDPITLAKLSALGCQVHVVEAMSSAGWQSARLERLAKLMADLPGAFWPQQYKNPDNPAAYRALAEELLTDLDRIDVLVASVGSGGSLSGTGRVLRQTLPDLRIIGVDCVGSVLFDQPDHPGRLQGGLGNSLIPPNLDRTLIDEVHWLNDHEAFAATRDLAGEQKIFAGNTSGSVYRVLQEAARRAAPGSRIVGIFPDRGDRYTGSVYNDAYWAERGLPAQHASPAPDEVAPRTEVHTWSYAKQDGAVRAPHKLLFVEANTSGTGVLALRATRELGLEPVLLTNAPERYVGAGETGCEIVVCDTGTEAGLREAVRERFSRQQISGITTTSEFYVPLVASLARWLELPGNPPQAMANSRNKARVREVLDAAGVGQPRFAVVRSVAETAAALERVGLPCVVKPADDSGSNDVLLCRTSEEARAHVERVLAVEVNVRGLPTARTALLEEFVDAPEFSVEMFSDGGEHFCVGVTAKTVSGGPYFVERQHIFPAPLETRDRTALEKIATDALTALGIRCGATHTEVRLSAAGPVVVEVNARLAGGMIPELIRLATGVELLNQQLRSAIGETPDLEPTHRRFAGIRFLVADREGVLAEITGVERAHQVPGVKQVVITANSGQTVRPPRNSYDRLGFVIAEGDSPENIAKSLDEVHRLLTVRLDAERLH</sequence>
<keyword evidence="4 6" id="KW-0067">ATP-binding</keyword>
<dbReference type="SMART" id="SM01209">
    <property type="entry name" value="GARS_A"/>
    <property type="match status" value="1"/>
</dbReference>
<evidence type="ECO:0000313" key="8">
    <source>
        <dbReference type="EMBL" id="GLK12741.1"/>
    </source>
</evidence>
<dbReference type="EMBL" id="BSEV01000018">
    <property type="protein sequence ID" value="GLK12741.1"/>
    <property type="molecule type" value="Genomic_DNA"/>
</dbReference>
<evidence type="ECO:0000256" key="5">
    <source>
        <dbReference type="ARBA" id="ARBA00022898"/>
    </source>
</evidence>
<dbReference type="SUPFAM" id="SSF56059">
    <property type="entry name" value="Glutathione synthetase ATP-binding domain-like"/>
    <property type="match status" value="1"/>
</dbReference>
<keyword evidence="9" id="KW-1185">Reference proteome</keyword>
<dbReference type="Pfam" id="PF18603">
    <property type="entry name" value="LAL_C2"/>
    <property type="match status" value="1"/>
</dbReference>
<accession>A0A9W6I7C3</accession>
<dbReference type="Pfam" id="PF13535">
    <property type="entry name" value="ATP-grasp_4"/>
    <property type="match status" value="1"/>
</dbReference>
<evidence type="ECO:0000256" key="6">
    <source>
        <dbReference type="PROSITE-ProRule" id="PRU00409"/>
    </source>
</evidence>
<dbReference type="Pfam" id="PF18130">
    <property type="entry name" value="ATPgrasp_N"/>
    <property type="match status" value="1"/>
</dbReference>
<protein>
    <recommendedName>
        <fullName evidence="7">ATP-grasp domain-containing protein</fullName>
    </recommendedName>
</protein>
<gene>
    <name evidence="8" type="ORF">GCM10017600_61510</name>
</gene>
<proteinExistence type="predicted"/>
<dbReference type="InterPro" id="IPR041472">
    <property type="entry name" value="BL00235/CARNS1_N"/>
</dbReference>
<dbReference type="InterPro" id="IPR052032">
    <property type="entry name" value="ATP-dep_AA_Ligase"/>
</dbReference>
<dbReference type="PANTHER" id="PTHR43585:SF2">
    <property type="entry name" value="ATP-GRASP ENZYME FSQD"/>
    <property type="match status" value="1"/>
</dbReference>
<organism evidence="8 9">
    <name type="scientific">Streptosporangium carneum</name>
    <dbReference type="NCBI Taxonomy" id="47481"/>
    <lineage>
        <taxon>Bacteria</taxon>
        <taxon>Bacillati</taxon>
        <taxon>Actinomycetota</taxon>
        <taxon>Actinomycetes</taxon>
        <taxon>Streptosporangiales</taxon>
        <taxon>Streptosporangiaceae</taxon>
        <taxon>Streptosporangium</taxon>
    </lineage>
</organism>
<evidence type="ECO:0000256" key="4">
    <source>
        <dbReference type="ARBA" id="ARBA00022840"/>
    </source>
</evidence>
<dbReference type="RefSeq" id="WP_271221058.1">
    <property type="nucleotide sequence ID" value="NZ_BAAAVD010000008.1"/>
</dbReference>
<dbReference type="GO" id="GO:0005524">
    <property type="term" value="F:ATP binding"/>
    <property type="evidence" value="ECO:0007669"/>
    <property type="project" value="UniProtKB-UniRule"/>
</dbReference>
<dbReference type="SUPFAM" id="SSF53686">
    <property type="entry name" value="Tryptophan synthase beta subunit-like PLP-dependent enzymes"/>
    <property type="match status" value="1"/>
</dbReference>
<dbReference type="Gene3D" id="3.40.50.20">
    <property type="match status" value="1"/>
</dbReference>
<evidence type="ECO:0000256" key="3">
    <source>
        <dbReference type="ARBA" id="ARBA00022741"/>
    </source>
</evidence>
<dbReference type="Gene3D" id="3.40.50.1100">
    <property type="match status" value="2"/>
</dbReference>
<evidence type="ECO:0000259" key="7">
    <source>
        <dbReference type="PROSITE" id="PS50975"/>
    </source>
</evidence>
<dbReference type="InterPro" id="IPR011761">
    <property type="entry name" value="ATP-grasp"/>
</dbReference>
<keyword evidence="5" id="KW-0663">Pyridoxal phosphate</keyword>
<comment type="cofactor">
    <cofactor evidence="1">
        <name>pyridoxal 5'-phosphate</name>
        <dbReference type="ChEBI" id="CHEBI:597326"/>
    </cofactor>
</comment>
<dbReference type="Proteomes" id="UP001143474">
    <property type="component" value="Unassembled WGS sequence"/>
</dbReference>
<dbReference type="GO" id="GO:0016874">
    <property type="term" value="F:ligase activity"/>
    <property type="evidence" value="ECO:0007669"/>
    <property type="project" value="UniProtKB-KW"/>
</dbReference>
<dbReference type="AlphaFoldDB" id="A0A9W6I7C3"/>
<keyword evidence="3 6" id="KW-0547">Nucleotide-binding</keyword>
<evidence type="ECO:0000256" key="2">
    <source>
        <dbReference type="ARBA" id="ARBA00022598"/>
    </source>
</evidence>
<evidence type="ECO:0000256" key="1">
    <source>
        <dbReference type="ARBA" id="ARBA00001933"/>
    </source>
</evidence>
<dbReference type="PANTHER" id="PTHR43585">
    <property type="entry name" value="FUMIPYRROLE BIOSYNTHESIS PROTEIN C"/>
    <property type="match status" value="1"/>
</dbReference>
<dbReference type="InterPro" id="IPR036052">
    <property type="entry name" value="TrpB-like_PALP_sf"/>
</dbReference>
<dbReference type="PROSITE" id="PS50975">
    <property type="entry name" value="ATP_GRASP"/>
    <property type="match status" value="1"/>
</dbReference>
<keyword evidence="2" id="KW-0436">Ligase</keyword>
<evidence type="ECO:0000313" key="9">
    <source>
        <dbReference type="Proteomes" id="UP001143474"/>
    </source>
</evidence>
<dbReference type="InterPro" id="IPR001926">
    <property type="entry name" value="TrpB-like_PALP"/>
</dbReference>
<comment type="caution">
    <text evidence="8">The sequence shown here is derived from an EMBL/GenBank/DDBJ whole genome shotgun (WGS) entry which is preliminary data.</text>
</comment>
<dbReference type="GO" id="GO:1901605">
    <property type="term" value="P:alpha-amino acid metabolic process"/>
    <property type="evidence" value="ECO:0007669"/>
    <property type="project" value="UniProtKB-ARBA"/>
</dbReference>
<dbReference type="Gene3D" id="3.30.470.20">
    <property type="entry name" value="ATP-grasp fold, B domain"/>
    <property type="match status" value="1"/>
</dbReference>
<dbReference type="CDD" id="cd01561">
    <property type="entry name" value="CBS_like"/>
    <property type="match status" value="1"/>
</dbReference>
<dbReference type="Pfam" id="PF00291">
    <property type="entry name" value="PALP"/>
    <property type="match status" value="1"/>
</dbReference>
<name>A0A9W6I7C3_9ACTN</name>
<feature type="domain" description="ATP-grasp" evidence="7">
    <location>
        <begin position="457"/>
        <end position="656"/>
    </location>
</feature>
<dbReference type="GO" id="GO:0046872">
    <property type="term" value="F:metal ion binding"/>
    <property type="evidence" value="ECO:0007669"/>
    <property type="project" value="InterPro"/>
</dbReference>